<dbReference type="GO" id="GO:0031177">
    <property type="term" value="F:phosphopantetheine binding"/>
    <property type="evidence" value="ECO:0007669"/>
    <property type="project" value="TreeGrafter"/>
</dbReference>
<dbReference type="PANTHER" id="PTHR45527:SF1">
    <property type="entry name" value="FATTY ACID SYNTHASE"/>
    <property type="match status" value="1"/>
</dbReference>
<dbReference type="GO" id="GO:0044550">
    <property type="term" value="P:secondary metabolite biosynthetic process"/>
    <property type="evidence" value="ECO:0007669"/>
    <property type="project" value="TreeGrafter"/>
</dbReference>
<evidence type="ECO:0000256" key="1">
    <source>
        <dbReference type="SAM" id="MobiDB-lite"/>
    </source>
</evidence>
<name>A0A821LA03_9BILA</name>
<protein>
    <recommendedName>
        <fullName evidence="7">Carrier domain-containing protein</fullName>
    </recommendedName>
</protein>
<dbReference type="InterPro" id="IPR025110">
    <property type="entry name" value="AMP-bd_C"/>
</dbReference>
<feature type="domain" description="AMP-dependent synthetase/ligase" evidence="2">
    <location>
        <begin position="11"/>
        <end position="378"/>
    </location>
</feature>
<sequence>MPLNVIMNLIETAEASPQLLALELDEQGWTYSELLMQINRVASYLRKIGLAEGQVVCQYAERSLEMISGLLGIMVAGGVYCSLNPTDPTDRIQLFLDEVQAKFILLHYVTRKRFPSIDIHVVDLDEILLLINNNADVYVEGDVFTKAKSGSYVICTSGTTGHPKAILHTHESLAASIEAKLFWQFKLYKRYDKVLQVAACSWAMHLLEVFPPLVSGGTLVLLQPGGNLNMAYFCKTIKDKKVSVFTIGSSAARVLADYLTMGPFSTDILKSVRNFCMAGESSKITTLRTLINYLDLKTTRVFIFYGLSECNTAVGHVLSEPSLQLGNISGSVPIGRPLPGYRCVLVNEQGELIDTLLNGKENQGSIHIGGRAIFRGYLNNDQLTRKTLVTLKDNKQYVNTGDLAWFNEQGDLVLAGRLDFQMKIRGQRVEGIEIENTIIEWSPQEVNNCLVVKHSNEDDESLVAYIVSAQTNLDIDSLRSYCQSKLRSFMVPSHFIVLKQLPVNSNGKVDRKQLPRPEVSENQNVDEELPKSKLEKDVYELWRSMLRTDNISRYANCYSLGGSSLSLMKLFNHYQFLLAPAVQLNILDFFAKPTIAEHVKLLSESLNKNATETITLQPLCQTEGE</sequence>
<evidence type="ECO:0000313" key="5">
    <source>
        <dbReference type="EMBL" id="CAF4747763.1"/>
    </source>
</evidence>
<evidence type="ECO:0000313" key="4">
    <source>
        <dbReference type="EMBL" id="CAF3739172.1"/>
    </source>
</evidence>
<dbReference type="SUPFAM" id="SSF47336">
    <property type="entry name" value="ACP-like"/>
    <property type="match status" value="1"/>
</dbReference>
<feature type="region of interest" description="Disordered" evidence="1">
    <location>
        <begin position="508"/>
        <end position="528"/>
    </location>
</feature>
<organism evidence="5 6">
    <name type="scientific">Rotaria socialis</name>
    <dbReference type="NCBI Taxonomy" id="392032"/>
    <lineage>
        <taxon>Eukaryota</taxon>
        <taxon>Metazoa</taxon>
        <taxon>Spiralia</taxon>
        <taxon>Gnathifera</taxon>
        <taxon>Rotifera</taxon>
        <taxon>Eurotatoria</taxon>
        <taxon>Bdelloidea</taxon>
        <taxon>Philodinida</taxon>
        <taxon>Philodinidae</taxon>
        <taxon>Rotaria</taxon>
    </lineage>
</organism>
<evidence type="ECO:0000259" key="2">
    <source>
        <dbReference type="Pfam" id="PF00501"/>
    </source>
</evidence>
<dbReference type="InterPro" id="IPR020845">
    <property type="entry name" value="AMP-binding_CS"/>
</dbReference>
<gene>
    <name evidence="4" type="ORF">KIK155_LOCUS29037</name>
    <name evidence="5" type="ORF">TOA249_LOCUS20153</name>
</gene>
<accession>A0A821LA03</accession>
<dbReference type="SUPFAM" id="SSF56801">
    <property type="entry name" value="Acetyl-CoA synthetase-like"/>
    <property type="match status" value="1"/>
</dbReference>
<proteinExistence type="predicted"/>
<dbReference type="GO" id="GO:0005737">
    <property type="term" value="C:cytoplasm"/>
    <property type="evidence" value="ECO:0007669"/>
    <property type="project" value="TreeGrafter"/>
</dbReference>
<dbReference type="Pfam" id="PF00501">
    <property type="entry name" value="AMP-binding"/>
    <property type="match status" value="1"/>
</dbReference>
<dbReference type="Gene3D" id="3.30.300.30">
    <property type="match status" value="1"/>
</dbReference>
<dbReference type="GO" id="GO:0043041">
    <property type="term" value="P:amino acid activation for nonribosomal peptide biosynthetic process"/>
    <property type="evidence" value="ECO:0007669"/>
    <property type="project" value="TreeGrafter"/>
</dbReference>
<reference evidence="5" key="1">
    <citation type="submission" date="2021-02" db="EMBL/GenBank/DDBJ databases">
        <authorList>
            <person name="Nowell W R."/>
        </authorList>
    </citation>
    <scope>NUCLEOTIDE SEQUENCE</scope>
</reference>
<dbReference type="Proteomes" id="UP000663865">
    <property type="component" value="Unassembled WGS sequence"/>
</dbReference>
<dbReference type="EMBL" id="CAJOBS010001626">
    <property type="protein sequence ID" value="CAF4747763.1"/>
    <property type="molecule type" value="Genomic_DNA"/>
</dbReference>
<feature type="compositionally biased region" description="Basic and acidic residues" evidence="1">
    <location>
        <begin position="508"/>
        <end position="519"/>
    </location>
</feature>
<evidence type="ECO:0000259" key="3">
    <source>
        <dbReference type="Pfam" id="PF13193"/>
    </source>
</evidence>
<dbReference type="Pfam" id="PF13193">
    <property type="entry name" value="AMP-binding_C"/>
    <property type="match status" value="1"/>
</dbReference>
<dbReference type="InterPro" id="IPR042099">
    <property type="entry name" value="ANL_N_sf"/>
</dbReference>
<dbReference type="InterPro" id="IPR036736">
    <property type="entry name" value="ACP-like_sf"/>
</dbReference>
<dbReference type="EMBL" id="CAJNYV010005346">
    <property type="protein sequence ID" value="CAF3739172.1"/>
    <property type="molecule type" value="Genomic_DNA"/>
</dbReference>
<dbReference type="Gene3D" id="1.10.1200.10">
    <property type="entry name" value="ACP-like"/>
    <property type="match status" value="1"/>
</dbReference>
<dbReference type="Proteomes" id="UP000663838">
    <property type="component" value="Unassembled WGS sequence"/>
</dbReference>
<dbReference type="AlphaFoldDB" id="A0A821LA03"/>
<dbReference type="InterPro" id="IPR000873">
    <property type="entry name" value="AMP-dep_synth/lig_dom"/>
</dbReference>
<comment type="caution">
    <text evidence="5">The sequence shown here is derived from an EMBL/GenBank/DDBJ whole genome shotgun (WGS) entry which is preliminary data.</text>
</comment>
<evidence type="ECO:0008006" key="7">
    <source>
        <dbReference type="Google" id="ProtNLM"/>
    </source>
</evidence>
<feature type="domain" description="AMP-binding enzyme C-terminal" evidence="3">
    <location>
        <begin position="433"/>
        <end position="508"/>
    </location>
</feature>
<dbReference type="PROSITE" id="PS00455">
    <property type="entry name" value="AMP_BINDING"/>
    <property type="match status" value="1"/>
</dbReference>
<dbReference type="PANTHER" id="PTHR45527">
    <property type="entry name" value="NONRIBOSOMAL PEPTIDE SYNTHETASE"/>
    <property type="match status" value="1"/>
</dbReference>
<dbReference type="InterPro" id="IPR045851">
    <property type="entry name" value="AMP-bd_C_sf"/>
</dbReference>
<dbReference type="Gene3D" id="3.40.50.12780">
    <property type="entry name" value="N-terminal domain of ligase-like"/>
    <property type="match status" value="1"/>
</dbReference>
<evidence type="ECO:0000313" key="6">
    <source>
        <dbReference type="Proteomes" id="UP000663838"/>
    </source>
</evidence>